<keyword evidence="8" id="KW-0436">Ligase</keyword>
<dbReference type="GO" id="GO:0016874">
    <property type="term" value="F:ligase activity"/>
    <property type="evidence" value="ECO:0007669"/>
    <property type="project" value="UniProtKB-KW"/>
</dbReference>
<evidence type="ECO:0000256" key="6">
    <source>
        <dbReference type="SAM" id="Phobius"/>
    </source>
</evidence>
<feature type="transmembrane region" description="Helical" evidence="6">
    <location>
        <begin position="287"/>
        <end position="307"/>
    </location>
</feature>
<feature type="transmembrane region" description="Helical" evidence="6">
    <location>
        <begin position="361"/>
        <end position="386"/>
    </location>
</feature>
<evidence type="ECO:0000256" key="4">
    <source>
        <dbReference type="ARBA" id="ARBA00023136"/>
    </source>
</evidence>
<evidence type="ECO:0000256" key="1">
    <source>
        <dbReference type="ARBA" id="ARBA00004141"/>
    </source>
</evidence>
<feature type="domain" description="O-antigen ligase-related" evidence="7">
    <location>
        <begin position="250"/>
        <end position="376"/>
    </location>
</feature>
<dbReference type="EMBL" id="CP032624">
    <property type="protein sequence ID" value="AYG03184.1"/>
    <property type="molecule type" value="Genomic_DNA"/>
</dbReference>
<name>A0A387BMC2_9MICO</name>
<evidence type="ECO:0000256" key="5">
    <source>
        <dbReference type="SAM" id="MobiDB-lite"/>
    </source>
</evidence>
<dbReference type="InterPro" id="IPR007016">
    <property type="entry name" value="O-antigen_ligase-rel_domated"/>
</dbReference>
<feature type="region of interest" description="Disordered" evidence="5">
    <location>
        <begin position="1"/>
        <end position="25"/>
    </location>
</feature>
<keyword evidence="2 6" id="KW-0812">Transmembrane</keyword>
<feature type="transmembrane region" description="Helical" evidence="6">
    <location>
        <begin position="122"/>
        <end position="140"/>
    </location>
</feature>
<protein>
    <submittedName>
        <fullName evidence="8">O-antigen ligase domain-containing protein</fullName>
    </submittedName>
</protein>
<reference evidence="8 9" key="1">
    <citation type="submission" date="2018-09" db="EMBL/GenBank/DDBJ databases">
        <title>Genome sequencing of strain 2DFW10M-5.</title>
        <authorList>
            <person name="Heo J."/>
            <person name="Kim S.-J."/>
            <person name="Kwon S.-W."/>
        </authorList>
    </citation>
    <scope>NUCLEOTIDE SEQUENCE [LARGE SCALE GENOMIC DNA]</scope>
    <source>
        <strain evidence="8 9">2DFW10M-5</strain>
    </source>
</reference>
<gene>
    <name evidence="8" type="ORF">D7I44_06335</name>
</gene>
<dbReference type="KEGG" id="gry:D7I44_06335"/>
<evidence type="ECO:0000256" key="2">
    <source>
        <dbReference type="ARBA" id="ARBA00022692"/>
    </source>
</evidence>
<dbReference type="GO" id="GO:0016020">
    <property type="term" value="C:membrane"/>
    <property type="evidence" value="ECO:0007669"/>
    <property type="project" value="UniProtKB-SubCell"/>
</dbReference>
<dbReference type="PANTHER" id="PTHR37422">
    <property type="entry name" value="TEICHURONIC ACID BIOSYNTHESIS PROTEIN TUAE"/>
    <property type="match status" value="1"/>
</dbReference>
<evidence type="ECO:0000313" key="9">
    <source>
        <dbReference type="Proteomes" id="UP000275069"/>
    </source>
</evidence>
<dbReference type="InterPro" id="IPR051533">
    <property type="entry name" value="WaaL-like"/>
</dbReference>
<sequence>MTDSFAAATERSAKASPSTSAVSKGEGRAGAVGMLTVYLVLLCLIPSNLRISALGSLGRPSFLWGLVLLFWWIIYQLESHSANEPRTRQPVRVVFALLIVSSLTSFALAMLRGQPADQVSPAFTGTLEIVSWGGVLLVALDGIRDMSSLRTLARRLVGFAIFEAALGAVQFLTKQGWVDRLSIPGMASNGSTGAQVRGDLLRAAGTATNPLEYAALLCMCLPIAIALAVAPGTGRERHGTLAVLLAWAPAVFLTLSLLVATSRSALLGMATAVVLMLPVLSARLRILLAGAVVIAAGVVMVAVPSMLATMQGLFTGVSDDPSALSRTNGLAAAPGFIAASPVLGTGYGTFSSRYYIFDDEWLLLTVELGIVGVVCFGLLLVTGIWSAQRARQVGSTEARALAQAFTAAIATGAVTFAGFDGLSFPMSGAVLFLLVGLCGALTTATRMAAATVSRTFVEASG</sequence>
<keyword evidence="4 6" id="KW-0472">Membrane</keyword>
<dbReference type="AlphaFoldDB" id="A0A387BMC2"/>
<accession>A0A387BMC2</accession>
<feature type="transmembrane region" description="Helical" evidence="6">
    <location>
        <begin position="29"/>
        <end position="49"/>
    </location>
</feature>
<organism evidence="8 9">
    <name type="scientific">Gryllotalpicola protaetiae</name>
    <dbReference type="NCBI Taxonomy" id="2419771"/>
    <lineage>
        <taxon>Bacteria</taxon>
        <taxon>Bacillati</taxon>
        <taxon>Actinomycetota</taxon>
        <taxon>Actinomycetes</taxon>
        <taxon>Micrococcales</taxon>
        <taxon>Microbacteriaceae</taxon>
        <taxon>Gryllotalpicola</taxon>
    </lineage>
</organism>
<keyword evidence="9" id="KW-1185">Reference proteome</keyword>
<evidence type="ECO:0000313" key="8">
    <source>
        <dbReference type="EMBL" id="AYG03184.1"/>
    </source>
</evidence>
<feature type="transmembrane region" description="Helical" evidence="6">
    <location>
        <begin position="425"/>
        <end position="444"/>
    </location>
</feature>
<evidence type="ECO:0000259" key="7">
    <source>
        <dbReference type="Pfam" id="PF04932"/>
    </source>
</evidence>
<keyword evidence="3 6" id="KW-1133">Transmembrane helix</keyword>
<proteinExistence type="predicted"/>
<dbReference type="RefSeq" id="WP_120788716.1">
    <property type="nucleotide sequence ID" value="NZ_CP032624.1"/>
</dbReference>
<comment type="subcellular location">
    <subcellularLocation>
        <location evidence="1">Membrane</location>
        <topology evidence="1">Multi-pass membrane protein</topology>
    </subcellularLocation>
</comment>
<feature type="transmembrane region" description="Helical" evidence="6">
    <location>
        <begin position="61"/>
        <end position="78"/>
    </location>
</feature>
<feature type="transmembrane region" description="Helical" evidence="6">
    <location>
        <begin position="241"/>
        <end position="258"/>
    </location>
</feature>
<evidence type="ECO:0000256" key="3">
    <source>
        <dbReference type="ARBA" id="ARBA00022989"/>
    </source>
</evidence>
<dbReference type="OrthoDB" id="5243524at2"/>
<feature type="transmembrane region" description="Helical" evidence="6">
    <location>
        <begin position="398"/>
        <end position="419"/>
    </location>
</feature>
<feature type="transmembrane region" description="Helical" evidence="6">
    <location>
        <begin position="211"/>
        <end position="229"/>
    </location>
</feature>
<feature type="transmembrane region" description="Helical" evidence="6">
    <location>
        <begin position="152"/>
        <end position="172"/>
    </location>
</feature>
<dbReference type="Proteomes" id="UP000275069">
    <property type="component" value="Chromosome"/>
</dbReference>
<dbReference type="PANTHER" id="PTHR37422:SF13">
    <property type="entry name" value="LIPOPOLYSACCHARIDE BIOSYNTHESIS PROTEIN PA4999-RELATED"/>
    <property type="match status" value="1"/>
</dbReference>
<dbReference type="Pfam" id="PF04932">
    <property type="entry name" value="Wzy_C"/>
    <property type="match status" value="1"/>
</dbReference>
<feature type="transmembrane region" description="Helical" evidence="6">
    <location>
        <begin position="90"/>
        <end position="110"/>
    </location>
</feature>
<feature type="transmembrane region" description="Helical" evidence="6">
    <location>
        <begin position="264"/>
        <end position="280"/>
    </location>
</feature>